<comment type="caution">
    <text evidence="1">The sequence shown here is derived from an EMBL/GenBank/DDBJ whole genome shotgun (WGS) entry which is preliminary data.</text>
</comment>
<dbReference type="RefSeq" id="WP_062830620.1">
    <property type="nucleotide sequence ID" value="NZ_BCSX01000040.1"/>
</dbReference>
<evidence type="ECO:0000313" key="1">
    <source>
        <dbReference type="EMBL" id="GAS90486.1"/>
    </source>
</evidence>
<keyword evidence="2" id="KW-1185">Reference proteome</keyword>
<evidence type="ECO:0000313" key="2">
    <source>
        <dbReference type="Proteomes" id="UP000069620"/>
    </source>
</evidence>
<dbReference type="AlphaFoldDB" id="A0A100W2U9"/>
<proteinExistence type="predicted"/>
<dbReference type="EMBL" id="BCSX01000040">
    <property type="protein sequence ID" value="GAS90486.1"/>
    <property type="molecule type" value="Genomic_DNA"/>
</dbReference>
<dbReference type="STRING" id="146020.RMCB_4582"/>
<reference evidence="2" key="1">
    <citation type="journal article" date="2016" name="Genome Announc.">
        <title>Draft Genome Sequences of Five Rapidly Growing Mycobacterium Species, M. thermoresistibile, M. fortuitum subsp. acetamidolyticum, M. canariasense, M. brisbanense, and M. novocastrense.</title>
        <authorList>
            <person name="Katahira K."/>
            <person name="Ogura Y."/>
            <person name="Gotoh Y."/>
            <person name="Hayashi T."/>
        </authorList>
    </citation>
    <scope>NUCLEOTIDE SEQUENCE [LARGE SCALE GENOMIC DNA]</scope>
    <source>
        <strain evidence="2">JCM15654</strain>
    </source>
</reference>
<dbReference type="Proteomes" id="UP000069620">
    <property type="component" value="Unassembled WGS sequence"/>
</dbReference>
<sequence>MSARAAILTTAAVAAGVAVGVLIAAPIDTGKAAPAVEHSTGTSLTFADLLFAATGTEPVEGDPAFDCRRHGDHICGPGNPQGVPPGVYRVTTAVDLGDLMVPAIAGQPLPSK</sequence>
<organism evidence="1 2">
    <name type="scientific">Mycolicibacterium brisbanense</name>
    <dbReference type="NCBI Taxonomy" id="146020"/>
    <lineage>
        <taxon>Bacteria</taxon>
        <taxon>Bacillati</taxon>
        <taxon>Actinomycetota</taxon>
        <taxon>Actinomycetes</taxon>
        <taxon>Mycobacteriales</taxon>
        <taxon>Mycobacteriaceae</taxon>
        <taxon>Mycolicibacterium</taxon>
    </lineage>
</organism>
<name>A0A100W2U9_9MYCO</name>
<accession>A0A100W2U9</accession>
<reference evidence="2" key="2">
    <citation type="submission" date="2016-02" db="EMBL/GenBank/DDBJ databases">
        <title>Draft genome sequence of five rapidly growing Mycobacterium species.</title>
        <authorList>
            <person name="Katahira K."/>
            <person name="Gotou Y."/>
            <person name="Iida K."/>
            <person name="Ogura Y."/>
            <person name="Hayashi T."/>
        </authorList>
    </citation>
    <scope>NUCLEOTIDE SEQUENCE [LARGE SCALE GENOMIC DNA]</scope>
    <source>
        <strain evidence="2">JCM15654</strain>
    </source>
</reference>
<protein>
    <submittedName>
        <fullName evidence="1">Gp58</fullName>
    </submittedName>
</protein>
<gene>
    <name evidence="1" type="ORF">RMCB_4582</name>
</gene>